<dbReference type="GO" id="GO:0016787">
    <property type="term" value="F:hydrolase activity"/>
    <property type="evidence" value="ECO:0007669"/>
    <property type="project" value="UniProtKB-KW"/>
</dbReference>
<protein>
    <submittedName>
        <fullName evidence="8">Protein SRG1</fullName>
    </submittedName>
</protein>
<evidence type="ECO:0000256" key="1">
    <source>
        <dbReference type="ARBA" id="ARBA00022679"/>
    </source>
</evidence>
<proteinExistence type="predicted"/>
<dbReference type="SUPFAM" id="SSF56672">
    <property type="entry name" value="DNA/RNA polymerases"/>
    <property type="match status" value="1"/>
</dbReference>
<evidence type="ECO:0000313" key="8">
    <source>
        <dbReference type="EMBL" id="KAA3473454.1"/>
    </source>
</evidence>
<comment type="caution">
    <text evidence="8">The sequence shown here is derived from an EMBL/GenBank/DDBJ whole genome shotgun (WGS) entry which is preliminary data.</text>
</comment>
<evidence type="ECO:0000256" key="4">
    <source>
        <dbReference type="ARBA" id="ARBA00022759"/>
    </source>
</evidence>
<keyword evidence="9" id="KW-1185">Reference proteome</keyword>
<dbReference type="GO" id="GO:0004519">
    <property type="term" value="F:endonuclease activity"/>
    <property type="evidence" value="ECO:0007669"/>
    <property type="project" value="UniProtKB-KW"/>
</dbReference>
<evidence type="ECO:0000256" key="2">
    <source>
        <dbReference type="ARBA" id="ARBA00022695"/>
    </source>
</evidence>
<accession>A0A5B6VWU0</accession>
<name>A0A5B6VWU0_9ROSI</name>
<dbReference type="InterPro" id="IPR043128">
    <property type="entry name" value="Rev_trsase/Diguanyl_cyclase"/>
</dbReference>
<dbReference type="EMBL" id="SMMG02000005">
    <property type="protein sequence ID" value="KAA3473454.1"/>
    <property type="molecule type" value="Genomic_DNA"/>
</dbReference>
<dbReference type="PANTHER" id="PTHR48475">
    <property type="entry name" value="RIBONUCLEASE H"/>
    <property type="match status" value="1"/>
</dbReference>
<evidence type="ECO:0000256" key="5">
    <source>
        <dbReference type="ARBA" id="ARBA00022801"/>
    </source>
</evidence>
<keyword evidence="1" id="KW-0808">Transferase</keyword>
<dbReference type="InterPro" id="IPR043502">
    <property type="entry name" value="DNA/RNA_pol_sf"/>
</dbReference>
<keyword evidence="4" id="KW-0255">Endonuclease</keyword>
<organism evidence="8 9">
    <name type="scientific">Gossypium australe</name>
    <dbReference type="NCBI Taxonomy" id="47621"/>
    <lineage>
        <taxon>Eukaryota</taxon>
        <taxon>Viridiplantae</taxon>
        <taxon>Streptophyta</taxon>
        <taxon>Embryophyta</taxon>
        <taxon>Tracheophyta</taxon>
        <taxon>Spermatophyta</taxon>
        <taxon>Magnoliopsida</taxon>
        <taxon>eudicotyledons</taxon>
        <taxon>Gunneridae</taxon>
        <taxon>Pentapetalae</taxon>
        <taxon>rosids</taxon>
        <taxon>malvids</taxon>
        <taxon>Malvales</taxon>
        <taxon>Malvaceae</taxon>
        <taxon>Malvoideae</taxon>
        <taxon>Gossypium</taxon>
    </lineage>
</organism>
<reference evidence="9" key="1">
    <citation type="journal article" date="2019" name="Plant Biotechnol. J.">
        <title>Genome sequencing of the Australian wild diploid species Gossypium australe highlights disease resistance and delayed gland morphogenesis.</title>
        <authorList>
            <person name="Cai Y."/>
            <person name="Cai X."/>
            <person name="Wang Q."/>
            <person name="Wang P."/>
            <person name="Zhang Y."/>
            <person name="Cai C."/>
            <person name="Xu Y."/>
            <person name="Wang K."/>
            <person name="Zhou Z."/>
            <person name="Wang C."/>
            <person name="Geng S."/>
            <person name="Li B."/>
            <person name="Dong Q."/>
            <person name="Hou Y."/>
            <person name="Wang H."/>
            <person name="Ai P."/>
            <person name="Liu Z."/>
            <person name="Yi F."/>
            <person name="Sun M."/>
            <person name="An G."/>
            <person name="Cheng J."/>
            <person name="Zhang Y."/>
            <person name="Shi Q."/>
            <person name="Xie Y."/>
            <person name="Shi X."/>
            <person name="Chang Y."/>
            <person name="Huang F."/>
            <person name="Chen Y."/>
            <person name="Hong S."/>
            <person name="Mi L."/>
            <person name="Sun Q."/>
            <person name="Zhang L."/>
            <person name="Zhou B."/>
            <person name="Peng R."/>
            <person name="Zhang X."/>
            <person name="Liu F."/>
        </authorList>
    </citation>
    <scope>NUCLEOTIDE SEQUENCE [LARGE SCALE GENOMIC DNA]</scope>
    <source>
        <strain evidence="9">cv. PA1801</strain>
    </source>
</reference>
<dbReference type="PANTHER" id="PTHR48475:SF1">
    <property type="entry name" value="RNASE H TYPE-1 DOMAIN-CONTAINING PROTEIN"/>
    <property type="match status" value="1"/>
</dbReference>
<dbReference type="InterPro" id="IPR041373">
    <property type="entry name" value="RT_RNaseH"/>
</dbReference>
<dbReference type="AlphaFoldDB" id="A0A5B6VWU0"/>
<dbReference type="Pfam" id="PF17917">
    <property type="entry name" value="RT_RNaseH"/>
    <property type="match status" value="1"/>
</dbReference>
<keyword evidence="5" id="KW-0378">Hydrolase</keyword>
<evidence type="ECO:0000256" key="3">
    <source>
        <dbReference type="ARBA" id="ARBA00022722"/>
    </source>
</evidence>
<dbReference type="Proteomes" id="UP000325315">
    <property type="component" value="Unassembled WGS sequence"/>
</dbReference>
<evidence type="ECO:0000256" key="6">
    <source>
        <dbReference type="ARBA" id="ARBA00022918"/>
    </source>
</evidence>
<sequence>MTLNKFISSIADKCLPFFKALRTSFSWTEECQPAFEKFKLFLTSPPLLKSLQVGETLYLYLATSEEIVAAVLVRVEVRCCKMVSLSTQIKKLIFSLIVATHKLRLYFQAHPIVVMTSQPIKYILSKADTSERMTKWSIELVEFGVECAPKTIIKGKILVDFIVEFSFKRPISATLSSSQEDINATGGLKTWVVYGDGSTTKIG</sequence>
<evidence type="ECO:0000313" key="9">
    <source>
        <dbReference type="Proteomes" id="UP000325315"/>
    </source>
</evidence>
<dbReference type="Gene3D" id="3.30.70.270">
    <property type="match status" value="1"/>
</dbReference>
<keyword evidence="2" id="KW-0548">Nucleotidyltransferase</keyword>
<evidence type="ECO:0000259" key="7">
    <source>
        <dbReference type="Pfam" id="PF17917"/>
    </source>
</evidence>
<dbReference type="GO" id="GO:0003964">
    <property type="term" value="F:RNA-directed DNA polymerase activity"/>
    <property type="evidence" value="ECO:0007669"/>
    <property type="project" value="UniProtKB-KW"/>
</dbReference>
<keyword evidence="6" id="KW-0695">RNA-directed DNA polymerase</keyword>
<keyword evidence="3" id="KW-0540">Nuclease</keyword>
<dbReference type="OrthoDB" id="1934793at2759"/>
<gene>
    <name evidence="8" type="ORF">EPI10_023828</name>
</gene>
<feature type="domain" description="Reverse transcriptase RNase H-like" evidence="7">
    <location>
        <begin position="88"/>
        <end position="143"/>
    </location>
</feature>